<dbReference type="Gene3D" id="3.40.50.150">
    <property type="entry name" value="Vaccinia Virus protein VP39"/>
    <property type="match status" value="1"/>
</dbReference>
<sequence>MSDARTVAVYAARALEYDAMAQDTITDRRAFVAALPAGDGPILDWGCGPGHDAAAFAAAGLWVEATDATPAMVDLAAKKGVTARCESFEALPETSRMRGIWANFSLLHAEAAALPGLIARAAFALVPGGVLHLGMKRGTGTARDDLDRRYAYVEAKDLDRITVRAGLSRVGLRHGRGAGLSGRDDDYIIHLSRKSHD</sequence>
<keyword evidence="5" id="KW-1185">Reference proteome</keyword>
<protein>
    <submittedName>
        <fullName evidence="4">Trans-aconitate methyltransferase</fullName>
    </submittedName>
</protein>
<name>A0A0M6YJE8_9RHOB</name>
<dbReference type="RefSeq" id="WP_222836402.1">
    <property type="nucleotide sequence ID" value="NZ_CXSU01000012.1"/>
</dbReference>
<feature type="domain" description="Methyltransferase" evidence="3">
    <location>
        <begin position="42"/>
        <end position="129"/>
    </location>
</feature>
<gene>
    <name evidence="4" type="ORF">JDO7802_02062</name>
</gene>
<dbReference type="InterPro" id="IPR029063">
    <property type="entry name" value="SAM-dependent_MTases_sf"/>
</dbReference>
<proteinExistence type="predicted"/>
<evidence type="ECO:0000313" key="5">
    <source>
        <dbReference type="Proteomes" id="UP000049222"/>
    </source>
</evidence>
<evidence type="ECO:0000259" key="3">
    <source>
        <dbReference type="Pfam" id="PF13649"/>
    </source>
</evidence>
<dbReference type="GO" id="GO:0008168">
    <property type="term" value="F:methyltransferase activity"/>
    <property type="evidence" value="ECO:0007669"/>
    <property type="project" value="UniProtKB-KW"/>
</dbReference>
<evidence type="ECO:0000256" key="1">
    <source>
        <dbReference type="ARBA" id="ARBA00022603"/>
    </source>
</evidence>
<dbReference type="Proteomes" id="UP000049222">
    <property type="component" value="Unassembled WGS sequence"/>
</dbReference>
<dbReference type="CDD" id="cd02440">
    <property type="entry name" value="AdoMet_MTases"/>
    <property type="match status" value="1"/>
</dbReference>
<dbReference type="EMBL" id="CXSU01000012">
    <property type="protein sequence ID" value="CTQ50044.1"/>
    <property type="molecule type" value="Genomic_DNA"/>
</dbReference>
<evidence type="ECO:0000313" key="4">
    <source>
        <dbReference type="EMBL" id="CTQ50044.1"/>
    </source>
</evidence>
<reference evidence="4 5" key="1">
    <citation type="submission" date="2015-07" db="EMBL/GenBank/DDBJ databases">
        <authorList>
            <person name="Noorani M."/>
        </authorList>
    </citation>
    <scope>NUCLEOTIDE SEQUENCE [LARGE SCALE GENOMIC DNA]</scope>
    <source>
        <strain evidence="4 5">CECT 7802</strain>
    </source>
</reference>
<evidence type="ECO:0000256" key="2">
    <source>
        <dbReference type="ARBA" id="ARBA00022679"/>
    </source>
</evidence>
<dbReference type="PANTHER" id="PTHR43861">
    <property type="entry name" value="TRANS-ACONITATE 2-METHYLTRANSFERASE-RELATED"/>
    <property type="match status" value="1"/>
</dbReference>
<accession>A0A0M6YJE8</accession>
<dbReference type="PANTHER" id="PTHR43861:SF1">
    <property type="entry name" value="TRANS-ACONITATE 2-METHYLTRANSFERASE"/>
    <property type="match status" value="1"/>
</dbReference>
<keyword evidence="2 4" id="KW-0808">Transferase</keyword>
<dbReference type="STRING" id="420998.JDO7802_02062"/>
<organism evidence="4 5">
    <name type="scientific">Jannaschia donghaensis</name>
    <dbReference type="NCBI Taxonomy" id="420998"/>
    <lineage>
        <taxon>Bacteria</taxon>
        <taxon>Pseudomonadati</taxon>
        <taxon>Pseudomonadota</taxon>
        <taxon>Alphaproteobacteria</taxon>
        <taxon>Rhodobacterales</taxon>
        <taxon>Roseobacteraceae</taxon>
        <taxon>Jannaschia</taxon>
    </lineage>
</organism>
<dbReference type="AlphaFoldDB" id="A0A0M6YJE8"/>
<keyword evidence="1 4" id="KW-0489">Methyltransferase</keyword>
<dbReference type="InterPro" id="IPR041698">
    <property type="entry name" value="Methyltransf_25"/>
</dbReference>
<dbReference type="GO" id="GO:0032259">
    <property type="term" value="P:methylation"/>
    <property type="evidence" value="ECO:0007669"/>
    <property type="project" value="UniProtKB-KW"/>
</dbReference>
<dbReference type="SUPFAM" id="SSF53335">
    <property type="entry name" value="S-adenosyl-L-methionine-dependent methyltransferases"/>
    <property type="match status" value="1"/>
</dbReference>
<dbReference type="Pfam" id="PF13649">
    <property type="entry name" value="Methyltransf_25"/>
    <property type="match status" value="1"/>
</dbReference>